<dbReference type="EMBL" id="FNKH01000003">
    <property type="protein sequence ID" value="SDR30263.1"/>
    <property type="molecule type" value="Genomic_DNA"/>
</dbReference>
<accession>A0A1H1HXV7</accession>
<evidence type="ECO:0000259" key="4">
    <source>
        <dbReference type="PROSITE" id="PS51077"/>
    </source>
</evidence>
<dbReference type="InterPro" id="IPR005471">
    <property type="entry name" value="Tscrpt_reg_IclR_N"/>
</dbReference>
<keyword evidence="2" id="KW-0238">DNA-binding</keyword>
<dbReference type="GO" id="GO:0003677">
    <property type="term" value="F:DNA binding"/>
    <property type="evidence" value="ECO:0007669"/>
    <property type="project" value="UniProtKB-KW"/>
</dbReference>
<dbReference type="PANTHER" id="PTHR30136">
    <property type="entry name" value="HELIX-TURN-HELIX TRANSCRIPTIONAL REGULATOR, ICLR FAMILY"/>
    <property type="match status" value="1"/>
</dbReference>
<dbReference type="SMART" id="SM00346">
    <property type="entry name" value="HTH_ICLR"/>
    <property type="match status" value="1"/>
</dbReference>
<name>A0A1H1HXV7_9MICC</name>
<dbReference type="SUPFAM" id="SSF55781">
    <property type="entry name" value="GAF domain-like"/>
    <property type="match status" value="1"/>
</dbReference>
<evidence type="ECO:0000313" key="7">
    <source>
        <dbReference type="Proteomes" id="UP000181917"/>
    </source>
</evidence>
<dbReference type="AlphaFoldDB" id="A0A1H1HXV7"/>
<dbReference type="GO" id="GO:0003700">
    <property type="term" value="F:DNA-binding transcription factor activity"/>
    <property type="evidence" value="ECO:0007669"/>
    <property type="project" value="TreeGrafter"/>
</dbReference>
<keyword evidence="3" id="KW-0804">Transcription</keyword>
<proteinExistence type="predicted"/>
<dbReference type="InterPro" id="IPR036390">
    <property type="entry name" value="WH_DNA-bd_sf"/>
</dbReference>
<dbReference type="Gene3D" id="3.30.450.40">
    <property type="match status" value="1"/>
</dbReference>
<dbReference type="SUPFAM" id="SSF46785">
    <property type="entry name" value="Winged helix' DNA-binding domain"/>
    <property type="match status" value="1"/>
</dbReference>
<sequence length="260" mass="27567">MSRGAGDNYDGKPNEAMAGLAKGLAILEGFDKSRPRMTISQAAEFAGVSPAAARRCLLTLLDAGYVSHDGKYFQPTPRMVRLGRAYLGTSPLALHAQTYLDQARDVLDEAVSLAVWDEGQCLFVARAGASQIVSTDIAVGVRLPAHASATGRALLSALEEEEIRSFFQRYPPVQLTPSTITDVDALTHIVQRAGELGYATSAEELELGMHSLAVPVADSRGACVATISVSAFTGRIRIEELVDKALPILTVAAEGLGKTL</sequence>
<dbReference type="PANTHER" id="PTHR30136:SF34">
    <property type="entry name" value="TRANSCRIPTIONAL REGULATOR"/>
    <property type="match status" value="1"/>
</dbReference>
<dbReference type="InterPro" id="IPR036388">
    <property type="entry name" value="WH-like_DNA-bd_sf"/>
</dbReference>
<reference evidence="6 7" key="1">
    <citation type="submission" date="2016-10" db="EMBL/GenBank/DDBJ databases">
        <authorList>
            <person name="de Groot N.N."/>
        </authorList>
    </citation>
    <scope>NUCLEOTIDE SEQUENCE [LARGE SCALE GENOMIC DNA]</scope>
    <source>
        <strain evidence="6 7">DSM 20117</strain>
    </source>
</reference>
<keyword evidence="1" id="KW-0805">Transcription regulation</keyword>
<dbReference type="GO" id="GO:0045892">
    <property type="term" value="P:negative regulation of DNA-templated transcription"/>
    <property type="evidence" value="ECO:0007669"/>
    <property type="project" value="TreeGrafter"/>
</dbReference>
<dbReference type="InterPro" id="IPR014757">
    <property type="entry name" value="Tscrpt_reg_IclR_C"/>
</dbReference>
<feature type="domain" description="IclR-ED" evidence="5">
    <location>
        <begin position="78"/>
        <end position="260"/>
    </location>
</feature>
<evidence type="ECO:0000256" key="3">
    <source>
        <dbReference type="ARBA" id="ARBA00023163"/>
    </source>
</evidence>
<dbReference type="STRING" id="37928.SAMN04489742_4781"/>
<evidence type="ECO:0000259" key="5">
    <source>
        <dbReference type="PROSITE" id="PS51078"/>
    </source>
</evidence>
<evidence type="ECO:0000256" key="2">
    <source>
        <dbReference type="ARBA" id="ARBA00023125"/>
    </source>
</evidence>
<dbReference type="InterPro" id="IPR050707">
    <property type="entry name" value="HTH_MetabolicPath_Reg"/>
</dbReference>
<evidence type="ECO:0000256" key="1">
    <source>
        <dbReference type="ARBA" id="ARBA00023015"/>
    </source>
</evidence>
<protein>
    <submittedName>
        <fullName evidence="6">Transcriptional regulator, IclR family</fullName>
    </submittedName>
</protein>
<dbReference type="Gene3D" id="1.10.10.10">
    <property type="entry name" value="Winged helix-like DNA-binding domain superfamily/Winged helix DNA-binding domain"/>
    <property type="match status" value="1"/>
</dbReference>
<dbReference type="PROSITE" id="PS51078">
    <property type="entry name" value="ICLR_ED"/>
    <property type="match status" value="1"/>
</dbReference>
<feature type="domain" description="HTH iclR-type" evidence="4">
    <location>
        <begin position="17"/>
        <end position="84"/>
    </location>
</feature>
<dbReference type="Proteomes" id="UP000181917">
    <property type="component" value="Unassembled WGS sequence"/>
</dbReference>
<gene>
    <name evidence="6" type="ORF">SAMN04489742_4781</name>
</gene>
<organism evidence="6 7">
    <name type="scientific">Crystallibacter crystallopoietes</name>
    <dbReference type="NCBI Taxonomy" id="37928"/>
    <lineage>
        <taxon>Bacteria</taxon>
        <taxon>Bacillati</taxon>
        <taxon>Actinomycetota</taxon>
        <taxon>Actinomycetes</taxon>
        <taxon>Micrococcales</taxon>
        <taxon>Micrococcaceae</taxon>
        <taxon>Crystallibacter</taxon>
    </lineage>
</organism>
<dbReference type="InterPro" id="IPR029016">
    <property type="entry name" value="GAF-like_dom_sf"/>
</dbReference>
<dbReference type="PROSITE" id="PS51077">
    <property type="entry name" value="HTH_ICLR"/>
    <property type="match status" value="1"/>
</dbReference>
<keyword evidence="7" id="KW-1185">Reference proteome</keyword>
<dbReference type="Pfam" id="PF01614">
    <property type="entry name" value="IclR_C"/>
    <property type="match status" value="1"/>
</dbReference>
<evidence type="ECO:0000313" key="6">
    <source>
        <dbReference type="EMBL" id="SDR30263.1"/>
    </source>
</evidence>
<dbReference type="Pfam" id="PF09339">
    <property type="entry name" value="HTH_IclR"/>
    <property type="match status" value="1"/>
</dbReference>